<gene>
    <name evidence="5" type="ORF">BCR21_03160</name>
</gene>
<evidence type="ECO:0000313" key="6">
    <source>
        <dbReference type="Proteomes" id="UP000094068"/>
    </source>
</evidence>
<dbReference type="PANTHER" id="PTHR30514">
    <property type="entry name" value="GLUCOKINASE"/>
    <property type="match status" value="1"/>
</dbReference>
<dbReference type="InterPro" id="IPR035472">
    <property type="entry name" value="RpiR-like_SIS"/>
</dbReference>
<dbReference type="AlphaFoldDB" id="A0A1E5GN30"/>
<evidence type="ECO:0000256" key="1">
    <source>
        <dbReference type="ARBA" id="ARBA00023015"/>
    </source>
</evidence>
<feature type="domain" description="HTH rpiR-type" evidence="4">
    <location>
        <begin position="1"/>
        <end position="76"/>
    </location>
</feature>
<dbReference type="SUPFAM" id="SSF46689">
    <property type="entry name" value="Homeodomain-like"/>
    <property type="match status" value="1"/>
</dbReference>
<comment type="caution">
    <text evidence="5">The sequence shown here is derived from an EMBL/GenBank/DDBJ whole genome shotgun (WGS) entry which is preliminary data.</text>
</comment>
<keyword evidence="1" id="KW-0805">Transcription regulation</keyword>
<dbReference type="Gene3D" id="1.10.10.10">
    <property type="entry name" value="Winged helix-like DNA-binding domain superfamily/Winged helix DNA-binding domain"/>
    <property type="match status" value="1"/>
</dbReference>
<evidence type="ECO:0000256" key="2">
    <source>
        <dbReference type="ARBA" id="ARBA00023125"/>
    </source>
</evidence>
<keyword evidence="2" id="KW-0238">DNA-binding</keyword>
<dbReference type="Pfam" id="PF01418">
    <property type="entry name" value="HTH_6"/>
    <property type="match status" value="1"/>
</dbReference>
<dbReference type="SUPFAM" id="SSF53697">
    <property type="entry name" value="SIS domain"/>
    <property type="match status" value="1"/>
</dbReference>
<accession>A0A1E5GN30</accession>
<dbReference type="STRING" id="903984.BCR21_03160"/>
<dbReference type="EMBL" id="MIJZ01000001">
    <property type="protein sequence ID" value="OEG14005.1"/>
    <property type="molecule type" value="Genomic_DNA"/>
</dbReference>
<sequence>MNLMLKLKNLDKLTTSEEALVTYILDFPEKVIRFSPKELADHSYVSMSTIYRLINKLDLDGLNDLKFALVSYLNEHTSEHIIDIDYPISAEDNHYAMTKKLKTVYDQTVQSTIDTNNFDSMALNDELLKNAEFVDVYATSANIYFAQNFQFQMQEIGKQINVPIDDYMQNLSAANSTPTHLAIVVSYGGRSSSVKKILEILKQNNSKILLITSKNSPLLNEKVDGVFLFSSLENHYNKISSFSTRMSLMYIFDSLYLSFFNQDYDRNLAYKLDNYQKMNPKLI</sequence>
<dbReference type="GO" id="GO:0003700">
    <property type="term" value="F:DNA-binding transcription factor activity"/>
    <property type="evidence" value="ECO:0007669"/>
    <property type="project" value="InterPro"/>
</dbReference>
<keyword evidence="3" id="KW-0804">Transcription</keyword>
<protein>
    <submittedName>
        <fullName evidence="5">RpiR family transcriptional regulator</fullName>
    </submittedName>
</protein>
<dbReference type="GO" id="GO:1901135">
    <property type="term" value="P:carbohydrate derivative metabolic process"/>
    <property type="evidence" value="ECO:0007669"/>
    <property type="project" value="InterPro"/>
</dbReference>
<reference evidence="6" key="1">
    <citation type="submission" date="2016-09" db="EMBL/GenBank/DDBJ databases">
        <authorList>
            <person name="Gulvik C.A."/>
        </authorList>
    </citation>
    <scope>NUCLEOTIDE SEQUENCE [LARGE SCALE GENOMIC DNA]</scope>
    <source>
        <strain evidence="6">DSM 23328</strain>
    </source>
</reference>
<dbReference type="Pfam" id="PF01380">
    <property type="entry name" value="SIS"/>
    <property type="match status" value="1"/>
</dbReference>
<keyword evidence="6" id="KW-1185">Reference proteome</keyword>
<dbReference type="PROSITE" id="PS51071">
    <property type="entry name" value="HTH_RPIR"/>
    <property type="match status" value="1"/>
</dbReference>
<dbReference type="Proteomes" id="UP000094068">
    <property type="component" value="Unassembled WGS sequence"/>
</dbReference>
<name>A0A1E5GN30_9ENTE</name>
<dbReference type="CDD" id="cd05013">
    <property type="entry name" value="SIS_RpiR"/>
    <property type="match status" value="1"/>
</dbReference>
<evidence type="ECO:0000259" key="4">
    <source>
        <dbReference type="PROSITE" id="PS51071"/>
    </source>
</evidence>
<evidence type="ECO:0000256" key="3">
    <source>
        <dbReference type="ARBA" id="ARBA00023163"/>
    </source>
</evidence>
<evidence type="ECO:0000313" key="5">
    <source>
        <dbReference type="EMBL" id="OEG14005.1"/>
    </source>
</evidence>
<dbReference type="GO" id="GO:0003677">
    <property type="term" value="F:DNA binding"/>
    <property type="evidence" value="ECO:0007669"/>
    <property type="project" value="UniProtKB-KW"/>
</dbReference>
<dbReference type="InterPro" id="IPR000281">
    <property type="entry name" value="HTH_RpiR"/>
</dbReference>
<dbReference type="PANTHER" id="PTHR30514:SF10">
    <property type="entry name" value="MURR_RPIR FAMILY TRANSCRIPTIONAL REGULATOR"/>
    <property type="match status" value="1"/>
</dbReference>
<dbReference type="InterPro" id="IPR001347">
    <property type="entry name" value="SIS_dom"/>
</dbReference>
<dbReference type="InterPro" id="IPR036388">
    <property type="entry name" value="WH-like_DNA-bd_sf"/>
</dbReference>
<dbReference type="Gene3D" id="3.40.50.10490">
    <property type="entry name" value="Glucose-6-phosphate isomerase like protein, domain 1"/>
    <property type="match status" value="1"/>
</dbReference>
<dbReference type="InterPro" id="IPR047640">
    <property type="entry name" value="RpiR-like"/>
</dbReference>
<proteinExistence type="predicted"/>
<dbReference type="GO" id="GO:0097367">
    <property type="term" value="F:carbohydrate derivative binding"/>
    <property type="evidence" value="ECO:0007669"/>
    <property type="project" value="InterPro"/>
</dbReference>
<organism evidence="5 6">
    <name type="scientific">Enterococcus ureasiticus</name>
    <dbReference type="NCBI Taxonomy" id="903984"/>
    <lineage>
        <taxon>Bacteria</taxon>
        <taxon>Bacillati</taxon>
        <taxon>Bacillota</taxon>
        <taxon>Bacilli</taxon>
        <taxon>Lactobacillales</taxon>
        <taxon>Enterococcaceae</taxon>
        <taxon>Enterococcus</taxon>
    </lineage>
</organism>
<dbReference type="InterPro" id="IPR009057">
    <property type="entry name" value="Homeodomain-like_sf"/>
</dbReference>
<dbReference type="OrthoDB" id="3684496at2"/>
<dbReference type="InterPro" id="IPR046348">
    <property type="entry name" value="SIS_dom_sf"/>
</dbReference>
<dbReference type="RefSeq" id="WP_069645055.1">
    <property type="nucleotide sequence ID" value="NZ_MIJZ01000001.1"/>
</dbReference>